<dbReference type="Pfam" id="PF07962">
    <property type="entry name" value="Swi3"/>
    <property type="match status" value="1"/>
</dbReference>
<gene>
    <name evidence="3" type="ORF">QQF64_030335</name>
</gene>
<sequence length="823" mass="94591">YACTFSGFSWGAGSSAYQTEGAWDKDGKGKSIWDVFSHKRGKIYLNDTGDSSCEGYYKIKDDIALMKDMKLNHYLFSISWPRILPNGLRNDYINEKGIEHYDNLINMLLENRITPIVTLYHWDLPQALEEKYGGWQNASMVNFFNDFANLCFERFGNRVKYWITFNNPWAHAKVWHTYDAQWRNKQKGMVGISLSSDWGEPVDITNQRDIEAAERYVQFYLGWFATPLFHGDYPQIMKDYIGRKSAQQGLSNSRLPIFSPHEKSYVKGTCDFLGISHFTTRYITQKNFPSNRGNNYFTDRDLAELVDPQWPDPGSEWLYSVPWGFRRLLSFIKTQYGDPTIYVTGNGVSEKMMCTELCDDWRMQYLRDYINEMLKAVKDGVNVKGYTAWSLLDKFEWDEGYSERFGLYYVDFGSKNKPRYPKASVQYFKRIISSNGFPNQREIESWKRKALETCTSSNQLLAADPLISHMEMVTEIVVPTVCTLCILLSAGFGWLRRKPPIETLALLSVADLVLLLVLKFRPLTARIQIPCTMLDPFDIPDYEHIEDERFPPLPPPSSPGRGDITEDPFGNGEGEEEGEVSKLAEVPVAKRRTVTRPRPKLDANRLISEKGLPALRTLFDDVKFKGKGHEAENLKLLLQKMENWAHRLYPKMQFEEFIDKVESLGNKKEVQTCLKRIRLDMPITHEDYTEEAEGRVPEEIEPVEDEGFPEDPFVHSTPAPPSLTEEQQQRIELNKRLALERRLAKQKQLESSQNSILADVDEPSTSSSGQYLSQENQGIFDQSTSSQTPLKQKSAALQNSPLYDNECASPVPNGIVDDDDEED</sequence>
<feature type="region of interest" description="Disordered" evidence="1">
    <location>
        <begin position="703"/>
        <end position="727"/>
    </location>
</feature>
<dbReference type="PANTHER" id="PTHR10353">
    <property type="entry name" value="GLYCOSYL HYDROLASE"/>
    <property type="match status" value="1"/>
</dbReference>
<dbReference type="InterPro" id="IPR017853">
    <property type="entry name" value="GH"/>
</dbReference>
<feature type="region of interest" description="Disordered" evidence="1">
    <location>
        <begin position="748"/>
        <end position="823"/>
    </location>
</feature>
<dbReference type="EMBL" id="JAYMGO010000007">
    <property type="protein sequence ID" value="KAL1271319.1"/>
    <property type="molecule type" value="Genomic_DNA"/>
</dbReference>
<dbReference type="SUPFAM" id="SSF51445">
    <property type="entry name" value="(Trans)glycosidases"/>
    <property type="match status" value="1"/>
</dbReference>
<dbReference type="PANTHER" id="PTHR10353:SF336">
    <property type="entry name" value="LACTASE-LIKE PROTEIN"/>
    <property type="match status" value="1"/>
</dbReference>
<dbReference type="InterPro" id="IPR012923">
    <property type="entry name" value="Csm3"/>
</dbReference>
<feature type="domain" description="Chromosome segregation in meiosis protein 3" evidence="2">
    <location>
        <begin position="600"/>
        <end position="681"/>
    </location>
</feature>
<name>A0ABR3N336_9TELE</name>
<keyword evidence="4" id="KW-1185">Reference proteome</keyword>
<evidence type="ECO:0000313" key="3">
    <source>
        <dbReference type="EMBL" id="KAL1271319.1"/>
    </source>
</evidence>
<feature type="region of interest" description="Disordered" evidence="1">
    <location>
        <begin position="545"/>
        <end position="581"/>
    </location>
</feature>
<evidence type="ECO:0000259" key="2">
    <source>
        <dbReference type="Pfam" id="PF07962"/>
    </source>
</evidence>
<feature type="compositionally biased region" description="Polar residues" evidence="1">
    <location>
        <begin position="763"/>
        <end position="802"/>
    </location>
</feature>
<dbReference type="InterPro" id="IPR001360">
    <property type="entry name" value="Glyco_hydro_1"/>
</dbReference>
<dbReference type="InterPro" id="IPR033132">
    <property type="entry name" value="GH_1_N_CS"/>
</dbReference>
<dbReference type="PRINTS" id="PR00131">
    <property type="entry name" value="GLHYDRLASE1"/>
</dbReference>
<accession>A0ABR3N336</accession>
<organism evidence="3 4">
    <name type="scientific">Cirrhinus molitorella</name>
    <name type="common">mud carp</name>
    <dbReference type="NCBI Taxonomy" id="172907"/>
    <lineage>
        <taxon>Eukaryota</taxon>
        <taxon>Metazoa</taxon>
        <taxon>Chordata</taxon>
        <taxon>Craniata</taxon>
        <taxon>Vertebrata</taxon>
        <taxon>Euteleostomi</taxon>
        <taxon>Actinopterygii</taxon>
        <taxon>Neopterygii</taxon>
        <taxon>Teleostei</taxon>
        <taxon>Ostariophysi</taxon>
        <taxon>Cypriniformes</taxon>
        <taxon>Cyprinidae</taxon>
        <taxon>Labeoninae</taxon>
        <taxon>Labeonini</taxon>
        <taxon>Cirrhinus</taxon>
    </lineage>
</organism>
<dbReference type="Pfam" id="PF00232">
    <property type="entry name" value="Glyco_hydro_1"/>
    <property type="match status" value="2"/>
</dbReference>
<evidence type="ECO:0000256" key="1">
    <source>
        <dbReference type="SAM" id="MobiDB-lite"/>
    </source>
</evidence>
<evidence type="ECO:0000313" key="4">
    <source>
        <dbReference type="Proteomes" id="UP001558613"/>
    </source>
</evidence>
<protein>
    <recommendedName>
        <fullName evidence="2">Chromosome segregation in meiosis protein 3 domain-containing protein</fullName>
    </recommendedName>
</protein>
<feature type="non-terminal residue" evidence="3">
    <location>
        <position position="1"/>
    </location>
</feature>
<dbReference type="Gene3D" id="3.20.20.80">
    <property type="entry name" value="Glycosidases"/>
    <property type="match status" value="2"/>
</dbReference>
<dbReference type="PROSITE" id="PS00653">
    <property type="entry name" value="GLYCOSYL_HYDROL_F1_2"/>
    <property type="match status" value="1"/>
</dbReference>
<dbReference type="Proteomes" id="UP001558613">
    <property type="component" value="Unassembled WGS sequence"/>
</dbReference>
<comment type="caution">
    <text evidence="3">The sequence shown here is derived from an EMBL/GenBank/DDBJ whole genome shotgun (WGS) entry which is preliminary data.</text>
</comment>
<proteinExistence type="predicted"/>
<reference evidence="3 4" key="1">
    <citation type="submission" date="2023-09" db="EMBL/GenBank/DDBJ databases">
        <authorList>
            <person name="Wang M."/>
        </authorList>
    </citation>
    <scope>NUCLEOTIDE SEQUENCE [LARGE SCALE GENOMIC DNA]</scope>
    <source>
        <strain evidence="3">GT-2023</strain>
        <tissue evidence="3">Liver</tissue>
    </source>
</reference>